<dbReference type="GO" id="GO:0003677">
    <property type="term" value="F:DNA binding"/>
    <property type="evidence" value="ECO:0007669"/>
    <property type="project" value="InterPro"/>
</dbReference>
<keyword evidence="3 9" id="KW-0240">DNA-directed RNA polymerase</keyword>
<dbReference type="InterPro" id="IPR010243">
    <property type="entry name" value="RNA_pol_bsu_bac"/>
</dbReference>
<dbReference type="Gene3D" id="1.10.274.100">
    <property type="entry name" value="RNA polymerase Rpb1, domain 3"/>
    <property type="match status" value="2"/>
</dbReference>
<dbReference type="InterPro" id="IPR007080">
    <property type="entry name" value="RNA_pol_Rpb1_1"/>
</dbReference>
<gene>
    <name evidence="12" type="ORF">A3G50_01495</name>
</gene>
<dbReference type="GO" id="GO:0032549">
    <property type="term" value="F:ribonucleoside binding"/>
    <property type="evidence" value="ECO:0007669"/>
    <property type="project" value="InterPro"/>
</dbReference>
<evidence type="ECO:0000256" key="5">
    <source>
        <dbReference type="ARBA" id="ARBA00022695"/>
    </source>
</evidence>
<dbReference type="PANTHER" id="PTHR19376:SF54">
    <property type="entry name" value="DNA-DIRECTED RNA POLYMERASE SUBUNIT BETA"/>
    <property type="match status" value="1"/>
</dbReference>
<dbReference type="Pfam" id="PF04997">
    <property type="entry name" value="RNA_pol_Rpb1_1"/>
    <property type="match status" value="1"/>
</dbReference>
<dbReference type="GO" id="GO:0006351">
    <property type="term" value="P:DNA-templated transcription"/>
    <property type="evidence" value="ECO:0007669"/>
    <property type="project" value="InterPro"/>
</dbReference>
<evidence type="ECO:0000256" key="7">
    <source>
        <dbReference type="ARBA" id="ARBA00023163"/>
    </source>
</evidence>
<dbReference type="SMART" id="SM00663">
    <property type="entry name" value="RPOLA_N"/>
    <property type="match status" value="1"/>
</dbReference>
<comment type="similarity">
    <text evidence="2">In the C-terminal section; belongs to the RNA polymerase beta' chain family.</text>
</comment>
<dbReference type="Gene3D" id="3.90.1800.10">
    <property type="entry name" value="RNA polymerase alpha subunit dimerisation domain"/>
    <property type="match status" value="1"/>
</dbReference>
<dbReference type="InterPro" id="IPR007644">
    <property type="entry name" value="RNA_pol_bsu_protrusion"/>
</dbReference>
<dbReference type="Gene3D" id="2.40.40.20">
    <property type="match status" value="1"/>
</dbReference>
<dbReference type="Gene3D" id="1.10.40.90">
    <property type="match status" value="1"/>
</dbReference>
<dbReference type="STRING" id="1798473.A3G50_01495"/>
<feature type="non-terminal residue" evidence="12">
    <location>
        <position position="1996"/>
    </location>
</feature>
<dbReference type="InterPro" id="IPR044893">
    <property type="entry name" value="RNA_pol_Rpb1_clamp_domain"/>
</dbReference>
<dbReference type="InterPro" id="IPR006592">
    <property type="entry name" value="RNA_pol_N"/>
</dbReference>
<dbReference type="InterPro" id="IPR000722">
    <property type="entry name" value="RNA_pol_asu"/>
</dbReference>
<comment type="similarity">
    <text evidence="1">In the N-terminal section; belongs to the RNA polymerase beta chain family.</text>
</comment>
<dbReference type="Pfam" id="PF04561">
    <property type="entry name" value="RNA_pol_Rpb2_2"/>
    <property type="match status" value="1"/>
</dbReference>
<dbReference type="Pfam" id="PF05000">
    <property type="entry name" value="RNA_pol_Rpb1_4"/>
    <property type="match status" value="1"/>
</dbReference>
<evidence type="ECO:0000256" key="6">
    <source>
        <dbReference type="ARBA" id="ARBA00022723"/>
    </source>
</evidence>
<protein>
    <recommendedName>
        <fullName evidence="9 10">Multifunctional fusion protein</fullName>
    </recommendedName>
    <domain>
        <recommendedName>
            <fullName evidence="9">DNA-directed RNA polymerase subunit</fullName>
            <ecNumber evidence="9">2.7.7.6</ecNumber>
        </recommendedName>
    </domain>
    <domain>
        <recommendedName>
            <fullName evidence="10">DNA-directed RNA polymerase subunit beta</fullName>
        </recommendedName>
    </domain>
</protein>
<dbReference type="Gene3D" id="2.30.150.10">
    <property type="entry name" value="DNA-directed RNA polymerase, beta subunit, external 1 domain"/>
    <property type="match status" value="1"/>
</dbReference>
<organism evidence="12 13">
    <name type="scientific">Candidatus Jorgensenbacteria bacterium RIFCSPLOWO2_12_FULL_42_11</name>
    <dbReference type="NCBI Taxonomy" id="1798473"/>
    <lineage>
        <taxon>Bacteria</taxon>
        <taxon>Candidatus Joergenseniibacteriota</taxon>
    </lineage>
</organism>
<dbReference type="NCBIfam" id="TIGR02386">
    <property type="entry name" value="rpoC_TIGR"/>
    <property type="match status" value="1"/>
</dbReference>
<dbReference type="InterPro" id="IPR007120">
    <property type="entry name" value="DNA-dir_RNAP_su2_dom"/>
</dbReference>
<dbReference type="InterPro" id="IPR019462">
    <property type="entry name" value="DNA-dir_RNA_pol_bsu_external_1"/>
</dbReference>
<dbReference type="InterPro" id="IPR007645">
    <property type="entry name" value="RNA_pol_Rpb2_3"/>
</dbReference>
<dbReference type="InterPro" id="IPR037034">
    <property type="entry name" value="RNA_pol_Rpb2_2_sf"/>
</dbReference>
<dbReference type="InterPro" id="IPR007642">
    <property type="entry name" value="RNA_pol_Rpb2_2"/>
</dbReference>
<dbReference type="EMBL" id="MFKM01000017">
    <property type="protein sequence ID" value="OGG43326.1"/>
    <property type="molecule type" value="Genomic_DNA"/>
</dbReference>
<dbReference type="GO" id="GO:0046872">
    <property type="term" value="F:metal ion binding"/>
    <property type="evidence" value="ECO:0007669"/>
    <property type="project" value="UniProtKB-KW"/>
</dbReference>
<dbReference type="Gene3D" id="3.90.1100.10">
    <property type="match status" value="1"/>
</dbReference>
<comment type="subunit">
    <text evidence="10">The RNAP catalytic core consists of 2 alpha, 1 beta, 1 beta' and 1 omega subunit. When a sigma factor is associated with the core the holoenzyme is formed, which can initiate transcription.</text>
</comment>
<evidence type="ECO:0000256" key="1">
    <source>
        <dbReference type="ARBA" id="ARBA00007616"/>
    </source>
</evidence>
<dbReference type="InterPro" id="IPR042107">
    <property type="entry name" value="DNA-dir_RNA_pol_bsu_ext_1_sf"/>
</dbReference>
<comment type="catalytic activity">
    <reaction evidence="8 9">
        <text>RNA(n) + a ribonucleoside 5'-triphosphate = RNA(n+1) + diphosphate</text>
        <dbReference type="Rhea" id="RHEA:21248"/>
        <dbReference type="Rhea" id="RHEA-COMP:14527"/>
        <dbReference type="Rhea" id="RHEA-COMP:17342"/>
        <dbReference type="ChEBI" id="CHEBI:33019"/>
        <dbReference type="ChEBI" id="CHEBI:61557"/>
        <dbReference type="ChEBI" id="CHEBI:140395"/>
        <dbReference type="EC" id="2.7.7.6"/>
    </reaction>
</comment>
<dbReference type="Pfam" id="PF04565">
    <property type="entry name" value="RNA_pol_Rpb2_3"/>
    <property type="match status" value="1"/>
</dbReference>
<evidence type="ECO:0000313" key="13">
    <source>
        <dbReference type="Proteomes" id="UP000176633"/>
    </source>
</evidence>
<dbReference type="Gene3D" id="2.40.270.10">
    <property type="entry name" value="DNA-directed RNA polymerase, subunit 2, domain 6"/>
    <property type="match status" value="2"/>
</dbReference>
<dbReference type="Pfam" id="PF04998">
    <property type="entry name" value="RNA_pol_Rpb1_5"/>
    <property type="match status" value="1"/>
</dbReference>
<dbReference type="InterPro" id="IPR042102">
    <property type="entry name" value="RNA_pol_Rpb1_3_sf"/>
</dbReference>
<dbReference type="InterPro" id="IPR007081">
    <property type="entry name" value="RNA_pol_Rpb1_5"/>
</dbReference>
<keyword evidence="6" id="KW-0479">Metal-binding</keyword>
<dbReference type="InterPro" id="IPR007121">
    <property type="entry name" value="RNA_pol_bsu_CS"/>
</dbReference>
<dbReference type="InterPro" id="IPR007066">
    <property type="entry name" value="RNA_pol_Rpb1_3"/>
</dbReference>
<dbReference type="InterPro" id="IPR038120">
    <property type="entry name" value="Rpb1_funnel_sf"/>
</dbReference>
<dbReference type="InterPro" id="IPR007641">
    <property type="entry name" value="RNA_pol_Rpb2_7"/>
</dbReference>
<dbReference type="Gene3D" id="2.40.50.100">
    <property type="match status" value="1"/>
</dbReference>
<evidence type="ECO:0000313" key="12">
    <source>
        <dbReference type="EMBL" id="OGG43326.1"/>
    </source>
</evidence>
<dbReference type="InterPro" id="IPR015712">
    <property type="entry name" value="DNA-dir_RNA_pol_su2"/>
</dbReference>
<dbReference type="InterPro" id="IPR014724">
    <property type="entry name" value="RNA_pol_RPB2_OB-fold"/>
</dbReference>
<comment type="similarity">
    <text evidence="9">Belongs to the RNA polymerase beta' chain family.</text>
</comment>
<keyword evidence="4 9" id="KW-0808">Transferase</keyword>
<dbReference type="InterPro" id="IPR007083">
    <property type="entry name" value="RNA_pol_Rpb1_4"/>
</dbReference>
<evidence type="ECO:0000259" key="11">
    <source>
        <dbReference type="SMART" id="SM00663"/>
    </source>
</evidence>
<dbReference type="Gene3D" id="3.90.1110.10">
    <property type="entry name" value="RNA polymerase Rpb2, domain 2"/>
    <property type="match status" value="1"/>
</dbReference>
<name>A0A1F6C298_9BACT</name>
<dbReference type="Gene3D" id="4.10.860.120">
    <property type="entry name" value="RNA polymerase II, clamp domain"/>
    <property type="match status" value="1"/>
</dbReference>
<dbReference type="Gene3D" id="1.10.132.30">
    <property type="match status" value="1"/>
</dbReference>
<comment type="similarity">
    <text evidence="10">Belongs to the RNA polymerase beta chain family.</text>
</comment>
<dbReference type="Pfam" id="PF04560">
    <property type="entry name" value="RNA_pol_Rpb2_7"/>
    <property type="match status" value="1"/>
</dbReference>
<dbReference type="Proteomes" id="UP000176633">
    <property type="component" value="Unassembled WGS sequence"/>
</dbReference>
<dbReference type="NCBIfam" id="NF001616">
    <property type="entry name" value="PRK00405.1"/>
    <property type="match status" value="1"/>
</dbReference>
<dbReference type="PANTHER" id="PTHR19376">
    <property type="entry name" value="DNA-DIRECTED RNA POLYMERASE"/>
    <property type="match status" value="1"/>
</dbReference>
<evidence type="ECO:0000256" key="4">
    <source>
        <dbReference type="ARBA" id="ARBA00022679"/>
    </source>
</evidence>
<evidence type="ECO:0000256" key="9">
    <source>
        <dbReference type="RuleBase" id="RU004279"/>
    </source>
</evidence>
<keyword evidence="5 9" id="KW-0548">Nucleotidyltransferase</keyword>
<dbReference type="Pfam" id="PF04563">
    <property type="entry name" value="RNA_pol_Rpb2_1"/>
    <property type="match status" value="1"/>
</dbReference>
<dbReference type="InterPro" id="IPR012754">
    <property type="entry name" value="DNA-dir_RpoC_beta_prime_bact"/>
</dbReference>
<sequence length="1996" mass="223537">MGYLKKNFSSYQRPFLAQPNLIEIQTQSYGWLLTAGLKDLFEEFFPIKDRTGKELELYFLDFDFDEPKYNELQAQQKEQSYETTLRVKLKLINNSAKTAETQKIYFGDFPMMTERGTFVINGVERVVVSQLVRSPGVYFSADVLRGRKFFSAKVIPHRGAWLEIESEANGFIGVKIDRKRKVPITSLLRIFAAAEDKKKIITNEEILRIFGEAIRPTLEKDAAASEEDSYVEIYKRLRPGDLATADNARSLIQPMFTRFDRYDLSPVGRFKINQRLDLKENSRQLNSKDLIAIIKEILRLNSDPAAEADDIDHLGNRRVRAVGELVQNRLRVGFARMRKVIQDRMSTLDAKEITIPTQLINPKILIAVVKEFFMLSQLSQFMNQENFLAELEHKRLLSVLGPGGLTRERAGFEVRDVHRSYYGRICPIQTPEGANIGLVNYLANYSRANEFGFLETPYYKVEKGVIGSEVVWLDAFEEEKYNIAHAAIEIDEKNRIADSTVKARIKSKPGTCLKEEIDFIDAAPHQVFSPAASLIPFIEHDDANRALMGSNMQRQAVPLVKPEAPLVGTGVEEKVAQNSQQVIIAPADGEITAVDANHIELKTGSGIKKFGLIKFKRSNQSTCISQYPAVKKGQKVKKGDFLTNASSIDKGQLALGQNLLVAFVPWEGANFEDAVVLSEKVVRDSRFSSIHVEDYYCYIRETKLGPEITTPDISNVSEDKLRNLDEEGIIRVGTEVYPDDILVGKISPKGESELTSEERLLRAIFGEEARDVKDTSLTMPHGEQGRIIGIKISSRERGDLLDPGVIKRIQIQVAQLSNVQAGDKLTGRHGNKGVISQIRPIEDMPCLEDGTPVDVVLNPLSVASRMNIGQILETHLGFAAKKLGYQAISPIFTGATEEQIRAELKKAGLPESGKVKLFDGRTGEAFKNPITVGYVYVMKLDHMVKNKIHMRSTGPYSLITQQPLGGKARLGGQRFGEMEVWALEGYGASHTLQEMLTIKSDDVMGRSSAFESIIKGEKIKKPSLPTSFNVLVNEIKSLGLDVEIIRPEERSSANGEKIERDLKDIRAISIKLASPEKIIAWSSGEVIKAETINYRTQRPEKDGLFSERIFGPTKDWECYCGKYKKIRYKGVVCDKCGVEVTRSLVRRERMGHINLAAPVAHTWFMRSVPSRLSLLLDTPLPKLEKVIYYAAYVVTAINEKSRDFESKKKELLALNIKLGTIFNENEYLEITKRLGKSAIEVKSGAGAIREILEKIDLKTLARQSEKELEETKDFNRRTRISRRVNLIKSLIKSGIKPEWMIITVLPVLPPDLRPMVALDGGRFATSDLNDLYRRVINRNNRLKKLIELKAPEVITVNEKRMLQEAVDALIDNTGAIGAQQLSAQRRPLKSLADMLRGKQGRFRQNLLGKRVDYSGRSVIVVGPELKLDECGLPKKMALELFRPFVIHKVIERNLAHNIKNANRFIDQGSEEVWAILEEVIAGKKVLLNRAPTLHRLSVQAFRPILIEGLAIRIPPLVCAAFNADFDGDQMAVHLPLSDEAQYEAETIMLSTNNLLRPASGHPIVTPTQDIVLGCYCLTKIQPGAKGSGLILSSFAEATLAHEQGLLDLNALIKIVPSKRSKKCVETTYGRLIFNNQLPKNFDFVNEKLNKSALSKIIASIIEKFGVNQASICLDNIKNIGFEYATISGITWGMDDLMVPKEKPQIIKEAQKEAVTVSEEFRQGLLTNEERENRIISIWDKAGKQIENIIPKTFHPDNPVFMIIDSRARGSWSAATQMMGMKGLVQNPQGNIIELPVQSSYKGGFDVLEYFISIHGARKGQADTALRTAEAGYLTRRLIDVAQDVIIREEDCQTQEGIEILRKEGEEYGYPFAERLYSRTALENIKVKNKIIVKAGEIINRETAEIIDKAKAESVKVRSPITCKTLYGVCSKCYGLDLGNNQPIKLGESVGIIAAQSIGEPGTQLTLRTFHSGGIAGVDITHGLPRVEEIFEARPPR</sequence>
<evidence type="ECO:0000256" key="8">
    <source>
        <dbReference type="ARBA" id="ARBA00048552"/>
    </source>
</evidence>
<dbReference type="Pfam" id="PF00623">
    <property type="entry name" value="RNA_pol_Rpb1_2"/>
    <property type="match status" value="1"/>
</dbReference>
<keyword evidence="7 9" id="KW-0804">Transcription</keyword>
<feature type="domain" description="RNA polymerase N-terminal" evidence="11">
    <location>
        <begin position="1298"/>
        <end position="1578"/>
    </location>
</feature>
<dbReference type="GO" id="GO:0003899">
    <property type="term" value="F:DNA-directed RNA polymerase activity"/>
    <property type="evidence" value="ECO:0007669"/>
    <property type="project" value="UniProtKB-EC"/>
</dbReference>
<dbReference type="NCBIfam" id="TIGR02013">
    <property type="entry name" value="rpoB"/>
    <property type="match status" value="1"/>
</dbReference>
<accession>A0A1F6C298</accession>
<dbReference type="CDD" id="cd01609">
    <property type="entry name" value="RNAP_beta'_N"/>
    <property type="match status" value="1"/>
</dbReference>
<dbReference type="HAMAP" id="MF_01321">
    <property type="entry name" value="RNApol_bact_RpoB"/>
    <property type="match status" value="1"/>
</dbReference>
<dbReference type="Pfam" id="PF04983">
    <property type="entry name" value="RNA_pol_Rpb1_3"/>
    <property type="match status" value="1"/>
</dbReference>
<dbReference type="Pfam" id="PF00562">
    <property type="entry name" value="RNA_pol_Rpb2_6"/>
    <property type="match status" value="1"/>
</dbReference>
<evidence type="ECO:0000256" key="3">
    <source>
        <dbReference type="ARBA" id="ARBA00022478"/>
    </source>
</evidence>
<dbReference type="GO" id="GO:0000428">
    <property type="term" value="C:DNA-directed RNA polymerase complex"/>
    <property type="evidence" value="ECO:0007669"/>
    <property type="project" value="UniProtKB-KW"/>
</dbReference>
<dbReference type="CDD" id="cd00653">
    <property type="entry name" value="RNA_pol_B_RPB2"/>
    <property type="match status" value="1"/>
</dbReference>
<dbReference type="Pfam" id="PF10385">
    <property type="entry name" value="RNA_pol_Rpb2_45"/>
    <property type="match status" value="1"/>
</dbReference>
<dbReference type="Gene3D" id="2.40.50.150">
    <property type="match status" value="1"/>
</dbReference>
<dbReference type="InterPro" id="IPR037033">
    <property type="entry name" value="DNA-dir_RNAP_su2_hyb_sf"/>
</dbReference>
<evidence type="ECO:0000256" key="2">
    <source>
        <dbReference type="ARBA" id="ARBA00009839"/>
    </source>
</evidence>
<dbReference type="SUPFAM" id="SSF64484">
    <property type="entry name" value="beta and beta-prime subunits of DNA dependent RNA-polymerase"/>
    <property type="match status" value="2"/>
</dbReference>
<proteinExistence type="inferred from homology"/>
<evidence type="ECO:0000256" key="10">
    <source>
        <dbReference type="RuleBase" id="RU363031"/>
    </source>
</evidence>
<dbReference type="InterPro" id="IPR045867">
    <property type="entry name" value="DNA-dir_RpoC_beta_prime"/>
</dbReference>
<comment type="caution">
    <text evidence="12">The sequence shown here is derived from an EMBL/GenBank/DDBJ whole genome shotgun (WGS) entry which is preliminary data.</text>
</comment>
<dbReference type="EC" id="2.7.7.6" evidence="9"/>
<comment type="function">
    <text evidence="9">DNA-dependent RNA polymerase catalyzes the transcription of DNA into RNA using the four ribonucleoside triphosphates as substrates.</text>
</comment>
<reference evidence="12 13" key="1">
    <citation type="journal article" date="2016" name="Nat. Commun.">
        <title>Thousands of microbial genomes shed light on interconnected biogeochemical processes in an aquifer system.</title>
        <authorList>
            <person name="Anantharaman K."/>
            <person name="Brown C.T."/>
            <person name="Hug L.A."/>
            <person name="Sharon I."/>
            <person name="Castelle C.J."/>
            <person name="Probst A.J."/>
            <person name="Thomas B.C."/>
            <person name="Singh A."/>
            <person name="Wilkins M.J."/>
            <person name="Karaoz U."/>
            <person name="Brodie E.L."/>
            <person name="Williams K.H."/>
            <person name="Hubbard S.S."/>
            <person name="Banfield J.F."/>
        </authorList>
    </citation>
    <scope>NUCLEOTIDE SEQUENCE [LARGE SCALE GENOMIC DNA]</scope>
</reference>
<dbReference type="PROSITE" id="PS01166">
    <property type="entry name" value="RNA_POL_BETA"/>
    <property type="match status" value="1"/>
</dbReference>